<protein>
    <submittedName>
        <fullName evidence="1">Uncharacterized protein</fullName>
    </submittedName>
</protein>
<evidence type="ECO:0000313" key="2">
    <source>
        <dbReference type="Proteomes" id="UP000814128"/>
    </source>
</evidence>
<feature type="non-terminal residue" evidence="1">
    <location>
        <position position="70"/>
    </location>
</feature>
<proteinExistence type="predicted"/>
<accession>A0ACB8QGQ7</accession>
<name>A0ACB8QGQ7_9AGAM</name>
<organism evidence="1 2">
    <name type="scientific">Vararia minispora EC-137</name>
    <dbReference type="NCBI Taxonomy" id="1314806"/>
    <lineage>
        <taxon>Eukaryota</taxon>
        <taxon>Fungi</taxon>
        <taxon>Dikarya</taxon>
        <taxon>Basidiomycota</taxon>
        <taxon>Agaricomycotina</taxon>
        <taxon>Agaricomycetes</taxon>
        <taxon>Russulales</taxon>
        <taxon>Lachnocladiaceae</taxon>
        <taxon>Vararia</taxon>
    </lineage>
</organism>
<gene>
    <name evidence="1" type="ORF">K488DRAFT_22968</name>
</gene>
<sequence>YRGYRGKAALYSAVSSETTSSGPETVQLMQTGAYTVCPLTCTVCNAYLGWEFARACEESEAWKVGHAVLE</sequence>
<comment type="caution">
    <text evidence="1">The sequence shown here is derived from an EMBL/GenBank/DDBJ whole genome shotgun (WGS) entry which is preliminary data.</text>
</comment>
<reference evidence="1" key="1">
    <citation type="submission" date="2021-02" db="EMBL/GenBank/DDBJ databases">
        <authorList>
            <consortium name="DOE Joint Genome Institute"/>
            <person name="Ahrendt S."/>
            <person name="Looney B.P."/>
            <person name="Miyauchi S."/>
            <person name="Morin E."/>
            <person name="Drula E."/>
            <person name="Courty P.E."/>
            <person name="Chicoki N."/>
            <person name="Fauchery L."/>
            <person name="Kohler A."/>
            <person name="Kuo A."/>
            <person name="Labutti K."/>
            <person name="Pangilinan J."/>
            <person name="Lipzen A."/>
            <person name="Riley R."/>
            <person name="Andreopoulos W."/>
            <person name="He G."/>
            <person name="Johnson J."/>
            <person name="Barry K.W."/>
            <person name="Grigoriev I.V."/>
            <person name="Nagy L."/>
            <person name="Hibbett D."/>
            <person name="Henrissat B."/>
            <person name="Matheny P.B."/>
            <person name="Labbe J."/>
            <person name="Martin F."/>
        </authorList>
    </citation>
    <scope>NUCLEOTIDE SEQUENCE</scope>
    <source>
        <strain evidence="1">EC-137</strain>
    </source>
</reference>
<keyword evidence="2" id="KW-1185">Reference proteome</keyword>
<reference evidence="1" key="2">
    <citation type="journal article" date="2022" name="New Phytol.">
        <title>Evolutionary transition to the ectomycorrhizal habit in the genomes of a hyperdiverse lineage of mushroom-forming fungi.</title>
        <authorList>
            <person name="Looney B."/>
            <person name="Miyauchi S."/>
            <person name="Morin E."/>
            <person name="Drula E."/>
            <person name="Courty P.E."/>
            <person name="Kohler A."/>
            <person name="Kuo A."/>
            <person name="LaButti K."/>
            <person name="Pangilinan J."/>
            <person name="Lipzen A."/>
            <person name="Riley R."/>
            <person name="Andreopoulos W."/>
            <person name="He G."/>
            <person name="Johnson J."/>
            <person name="Nolan M."/>
            <person name="Tritt A."/>
            <person name="Barry K.W."/>
            <person name="Grigoriev I.V."/>
            <person name="Nagy L.G."/>
            <person name="Hibbett D."/>
            <person name="Henrissat B."/>
            <person name="Matheny P.B."/>
            <person name="Labbe J."/>
            <person name="Martin F.M."/>
        </authorList>
    </citation>
    <scope>NUCLEOTIDE SEQUENCE</scope>
    <source>
        <strain evidence="1">EC-137</strain>
    </source>
</reference>
<evidence type="ECO:0000313" key="1">
    <source>
        <dbReference type="EMBL" id="KAI0030852.1"/>
    </source>
</evidence>
<feature type="non-terminal residue" evidence="1">
    <location>
        <position position="1"/>
    </location>
</feature>
<dbReference type="Proteomes" id="UP000814128">
    <property type="component" value="Unassembled WGS sequence"/>
</dbReference>
<dbReference type="EMBL" id="MU273603">
    <property type="protein sequence ID" value="KAI0030852.1"/>
    <property type="molecule type" value="Genomic_DNA"/>
</dbReference>